<accession>A0A481ZB12</accession>
<proteinExistence type="predicted"/>
<evidence type="ECO:0000313" key="2">
    <source>
        <dbReference type="EMBL" id="QBK92645.1"/>
    </source>
</evidence>
<keyword evidence="2" id="KW-0347">Helicase</keyword>
<keyword evidence="2" id="KW-0067">ATP-binding</keyword>
<feature type="domain" description="Helicase ATP-binding" evidence="1">
    <location>
        <begin position="82"/>
        <end position="239"/>
    </location>
</feature>
<dbReference type="InterPro" id="IPR027417">
    <property type="entry name" value="P-loop_NTPase"/>
</dbReference>
<reference evidence="2" key="1">
    <citation type="journal article" date="2019" name="MBio">
        <title>Virus Genomes from Deep Sea Sediments Expand the Ocean Megavirome and Support Independent Origins of Viral Gigantism.</title>
        <authorList>
            <person name="Backstrom D."/>
            <person name="Yutin N."/>
            <person name="Jorgensen S.L."/>
            <person name="Dharamshi J."/>
            <person name="Homa F."/>
            <person name="Zaremba-Niedwiedzka K."/>
            <person name="Spang A."/>
            <person name="Wolf Y.I."/>
            <person name="Koonin E.V."/>
            <person name="Ettema T.J."/>
        </authorList>
    </citation>
    <scope>NUCLEOTIDE SEQUENCE</scope>
</reference>
<protein>
    <submittedName>
        <fullName evidence="2">A18-like helicase</fullName>
    </submittedName>
</protein>
<dbReference type="GO" id="GO:0004386">
    <property type="term" value="F:helicase activity"/>
    <property type="evidence" value="ECO:0007669"/>
    <property type="project" value="UniProtKB-KW"/>
</dbReference>
<organism evidence="2">
    <name type="scientific">Pithovirus LCPAC401</name>
    <dbReference type="NCBI Taxonomy" id="2506595"/>
    <lineage>
        <taxon>Viruses</taxon>
        <taxon>Pithoviruses</taxon>
    </lineage>
</organism>
<gene>
    <name evidence="2" type="ORF">LCPAC401_02830</name>
</gene>
<keyword evidence="2" id="KW-0547">Nucleotide-binding</keyword>
<dbReference type="InterPro" id="IPR050742">
    <property type="entry name" value="Helicase_Restrict-Modif_Enz"/>
</dbReference>
<dbReference type="EMBL" id="MK500579">
    <property type="protein sequence ID" value="QBK92645.1"/>
    <property type="molecule type" value="Genomic_DNA"/>
</dbReference>
<dbReference type="GO" id="GO:0016787">
    <property type="term" value="F:hydrolase activity"/>
    <property type="evidence" value="ECO:0007669"/>
    <property type="project" value="InterPro"/>
</dbReference>
<dbReference type="Gene3D" id="3.40.50.300">
    <property type="entry name" value="P-loop containing nucleotide triphosphate hydrolases"/>
    <property type="match status" value="2"/>
</dbReference>
<dbReference type="PANTHER" id="PTHR47396:SF1">
    <property type="entry name" value="ATP-DEPENDENT HELICASE IRC3-RELATED"/>
    <property type="match status" value="1"/>
</dbReference>
<dbReference type="SMART" id="SM00487">
    <property type="entry name" value="DEXDc"/>
    <property type="match status" value="1"/>
</dbReference>
<dbReference type="Pfam" id="PF04851">
    <property type="entry name" value="ResIII"/>
    <property type="match status" value="1"/>
</dbReference>
<dbReference type="GO" id="GO:0005524">
    <property type="term" value="F:ATP binding"/>
    <property type="evidence" value="ECO:0007669"/>
    <property type="project" value="InterPro"/>
</dbReference>
<dbReference type="SUPFAM" id="SSF52540">
    <property type="entry name" value="P-loop containing nucleoside triphosphate hydrolases"/>
    <property type="match status" value="2"/>
</dbReference>
<name>A0A481ZB12_9VIRU</name>
<dbReference type="PANTHER" id="PTHR47396">
    <property type="entry name" value="TYPE I RESTRICTION ENZYME ECOKI R PROTEIN"/>
    <property type="match status" value="1"/>
</dbReference>
<dbReference type="InterPro" id="IPR006935">
    <property type="entry name" value="Helicase/UvrB_N"/>
</dbReference>
<keyword evidence="2" id="KW-0378">Hydrolase</keyword>
<sequence length="435" mass="50028">MSYHVKLSTAPKILKIKSNPNRYGKIKTVTFYEKKDNMYALPFFFGRKLMRVKPLKMCEEKNNVTFMGKLRIEQISVVKEAIYFMNASNAVLLALKPGFGKTVISVCLTSIFLKCKVLVLVKAKTLVSQWFNSYTKFSNSKVSIVPSASCSNKIKREFDEIINMCDVIVCMYKRVDRIPLEALKAVDILIVDEADQFCSVDKVHSLLISQPSYVICCTATPNRSDNMCQMLRCMCGYNEVSRNEADPNLMITMIQTPYEPEIEYDRNGDIMWSTMVSSLLMNEERNNMIANLIIECVTVNNDKVLVLTDRKFNPEILKNAILEKNDIITVSEMYGSMDTYHNADVLIATKSKLGRGFDEQTFCPDYDGIRLNVLIIAISVKSSTSLTQFIGRIQRSSNPKVYFLVDDHSIHRKHWRLCKEYYEQREARIYEIETQ</sequence>
<dbReference type="PROSITE" id="PS51192">
    <property type="entry name" value="HELICASE_ATP_BIND_1"/>
    <property type="match status" value="1"/>
</dbReference>
<dbReference type="GO" id="GO:0003677">
    <property type="term" value="F:DNA binding"/>
    <property type="evidence" value="ECO:0007669"/>
    <property type="project" value="InterPro"/>
</dbReference>
<evidence type="ECO:0000259" key="1">
    <source>
        <dbReference type="PROSITE" id="PS51192"/>
    </source>
</evidence>
<dbReference type="InterPro" id="IPR014001">
    <property type="entry name" value="Helicase_ATP-bd"/>
</dbReference>